<keyword evidence="2" id="KW-1185">Reference proteome</keyword>
<organism evidence="1 2">
    <name type="scientific">Novosphingobium marinum</name>
    <dbReference type="NCBI Taxonomy" id="1514948"/>
    <lineage>
        <taxon>Bacteria</taxon>
        <taxon>Pseudomonadati</taxon>
        <taxon>Pseudomonadota</taxon>
        <taxon>Alphaproteobacteria</taxon>
        <taxon>Sphingomonadales</taxon>
        <taxon>Sphingomonadaceae</taxon>
        <taxon>Novosphingobium</taxon>
    </lineage>
</organism>
<evidence type="ECO:0000313" key="2">
    <source>
        <dbReference type="Proteomes" id="UP000522081"/>
    </source>
</evidence>
<evidence type="ECO:0000313" key="1">
    <source>
        <dbReference type="EMBL" id="NYH96673.1"/>
    </source>
</evidence>
<protein>
    <submittedName>
        <fullName evidence="1">Uncharacterized protein</fullName>
    </submittedName>
</protein>
<comment type="caution">
    <text evidence="1">The sequence shown here is derived from an EMBL/GenBank/DDBJ whole genome shotgun (WGS) entry which is preliminary data.</text>
</comment>
<dbReference type="EMBL" id="JACBZF010000006">
    <property type="protein sequence ID" value="NYH96673.1"/>
    <property type="molecule type" value="Genomic_DNA"/>
</dbReference>
<proteinExistence type="predicted"/>
<reference evidence="1 2" key="1">
    <citation type="submission" date="2020-07" db="EMBL/GenBank/DDBJ databases">
        <title>Genomic Encyclopedia of Type Strains, Phase IV (KMG-IV): sequencing the most valuable type-strain genomes for metagenomic binning, comparative biology and taxonomic classification.</title>
        <authorList>
            <person name="Goeker M."/>
        </authorList>
    </citation>
    <scope>NUCLEOTIDE SEQUENCE [LARGE SCALE GENOMIC DNA]</scope>
    <source>
        <strain evidence="1 2">DSM 29043</strain>
    </source>
</reference>
<dbReference type="Proteomes" id="UP000522081">
    <property type="component" value="Unassembled WGS sequence"/>
</dbReference>
<name>A0A7Y9Y0V1_9SPHN</name>
<sequence length="49" mass="5520">MIAGDHLDRDAGRSAFGDRPLRLLARRIDEPHQSQHPCILQICVRNALS</sequence>
<accession>A0A7Y9Y0V1</accession>
<gene>
    <name evidence="1" type="ORF">FHS75_003024</name>
</gene>
<dbReference type="AlphaFoldDB" id="A0A7Y9Y0V1"/>